<dbReference type="GeneID" id="103111673"/>
<feature type="compositionally biased region" description="Basic and acidic residues" evidence="1">
    <location>
        <begin position="160"/>
        <end position="169"/>
    </location>
</feature>
<dbReference type="Gene3D" id="3.30.2130.30">
    <property type="match status" value="1"/>
</dbReference>
<feature type="region of interest" description="Disordered" evidence="1">
    <location>
        <begin position="147"/>
        <end position="194"/>
    </location>
</feature>
<name>A0A1S3W884_ERIEU</name>
<dbReference type="CDD" id="cd02440">
    <property type="entry name" value="AdoMet_MTases"/>
    <property type="match status" value="1"/>
</dbReference>
<feature type="region of interest" description="Disordered" evidence="1">
    <location>
        <begin position="413"/>
        <end position="440"/>
    </location>
</feature>
<dbReference type="eggNOG" id="ENOG502QSR4">
    <property type="taxonomic scope" value="Eukaryota"/>
</dbReference>
<dbReference type="SUPFAM" id="SSF143437">
    <property type="entry name" value="THUMP domain-like"/>
    <property type="match status" value="1"/>
</dbReference>
<feature type="domain" description="Ribosomal RNA large subunit methyltransferase K/L-like methyltransferase" evidence="2">
    <location>
        <begin position="268"/>
        <end position="407"/>
    </location>
</feature>
<dbReference type="Proteomes" id="UP001652624">
    <property type="component" value="Chromosome 3"/>
</dbReference>
<dbReference type="PANTHER" id="PTHR14911:SF1">
    <property type="entry name" value="THUMP DOMAIN-CONTAINING PROTEIN 2"/>
    <property type="match status" value="1"/>
</dbReference>
<dbReference type="STRING" id="9365.ENSEEUP00000000094"/>
<dbReference type="FunCoup" id="A0A1S3W884">
    <property type="interactions" value="1746"/>
</dbReference>
<accession>A0A1S3W884</accession>
<reference evidence="4" key="1">
    <citation type="submission" date="2025-08" db="UniProtKB">
        <authorList>
            <consortium name="RefSeq"/>
        </authorList>
    </citation>
    <scope>IDENTIFICATION</scope>
</reference>
<evidence type="ECO:0000259" key="2">
    <source>
        <dbReference type="Pfam" id="PF01170"/>
    </source>
</evidence>
<evidence type="ECO:0000256" key="1">
    <source>
        <dbReference type="SAM" id="MobiDB-lite"/>
    </source>
</evidence>
<evidence type="ECO:0000313" key="3">
    <source>
        <dbReference type="Proteomes" id="UP001652624"/>
    </source>
</evidence>
<dbReference type="InParanoid" id="A0A1S3W884"/>
<keyword evidence="3" id="KW-1185">Reference proteome</keyword>
<dbReference type="AlphaFoldDB" id="A0A1S3W884"/>
<sequence length="508" mass="55053">MATGPDPAGTRFFCTTGRGLEPFVLREVRARLGAKQVEYVSGKVFFTTSSDLNTLKRLKSAERLFLLVKRQHPLPAYPRHKEKTFRELQRLVHDAPELWLEALSTWERLLAHEAKERTLSPRTTAPQGKRAGDSEALIAKKLRTEHTLEEPKSLQSGQLGKEREEEAVPGHRGLVSQDPLPGIQGEAATAAGTKDPGSLTFRVSCRCSGAIAKAFTTQEVSRLVGVALMKQFGWRADLRRPRLEVFLHLSDVYSVVGIPVLRVPLASRAYIQTAGLRSTVAWAMASLAEIQAGAFVLDPMCGLGTILLEAAREWPNACYVGADISDAQLVGAGDNLTAAGFWDRVELLKASVTELPLLSESVDVIISDVPFGKKFKLGKDIRSILGEMERVLRVGGTLVLLLSEAHCQQLVGRKGDLNPPGDTSHEEETVVPGDMGRTDAAPPWGSLMPKEAHWVSLGRTVALLCKYRKSLPSGGTPASTSLLAAEGGIEGPHTHTSLPETPADPRPG</sequence>
<organism evidence="3 4">
    <name type="scientific">Erinaceus europaeus</name>
    <name type="common">Western European hedgehog</name>
    <dbReference type="NCBI Taxonomy" id="9365"/>
    <lineage>
        <taxon>Eukaryota</taxon>
        <taxon>Metazoa</taxon>
        <taxon>Chordata</taxon>
        <taxon>Craniata</taxon>
        <taxon>Vertebrata</taxon>
        <taxon>Euteleostomi</taxon>
        <taxon>Mammalia</taxon>
        <taxon>Eutheria</taxon>
        <taxon>Laurasiatheria</taxon>
        <taxon>Eulipotyphla</taxon>
        <taxon>Erinaceidae</taxon>
        <taxon>Erinaceinae</taxon>
        <taxon>Erinaceus</taxon>
    </lineage>
</organism>
<protein>
    <submittedName>
        <fullName evidence="4">THUMP domain-containing protein 2 isoform X1</fullName>
    </submittedName>
</protein>
<dbReference type="OrthoDB" id="2013972at2759"/>
<dbReference type="CDD" id="cd11715">
    <property type="entry name" value="THUMP_AdoMetMT"/>
    <property type="match status" value="1"/>
</dbReference>
<dbReference type="InterPro" id="IPR000241">
    <property type="entry name" value="RlmKL-like_Mtase"/>
</dbReference>
<dbReference type="GO" id="GO:0005634">
    <property type="term" value="C:nucleus"/>
    <property type="evidence" value="ECO:0007669"/>
    <property type="project" value="UniProtKB-SubCell"/>
</dbReference>
<evidence type="ECO:0000313" key="4">
    <source>
        <dbReference type="RefSeq" id="XP_016042698.2"/>
    </source>
</evidence>
<dbReference type="GO" id="GO:0030488">
    <property type="term" value="P:tRNA methylation"/>
    <property type="evidence" value="ECO:0007669"/>
    <property type="project" value="TreeGrafter"/>
</dbReference>
<dbReference type="CTD" id="80745"/>
<dbReference type="RefSeq" id="XP_016042698.2">
    <property type="nucleotide sequence ID" value="XM_016187212.2"/>
</dbReference>
<feature type="region of interest" description="Disordered" evidence="1">
    <location>
        <begin position="472"/>
        <end position="508"/>
    </location>
</feature>
<dbReference type="Pfam" id="PF01170">
    <property type="entry name" value="UPF0020"/>
    <property type="match status" value="1"/>
</dbReference>
<gene>
    <name evidence="4" type="primary">THUMPD2</name>
</gene>
<dbReference type="SUPFAM" id="SSF53335">
    <property type="entry name" value="S-adenosyl-L-methionine-dependent methyltransferases"/>
    <property type="match status" value="1"/>
</dbReference>
<dbReference type="InterPro" id="IPR029063">
    <property type="entry name" value="SAM-dependent_MTases_sf"/>
</dbReference>
<dbReference type="GO" id="GO:0003723">
    <property type="term" value="F:RNA binding"/>
    <property type="evidence" value="ECO:0007669"/>
    <property type="project" value="UniProtKB-KW"/>
</dbReference>
<dbReference type="Gene3D" id="3.40.50.150">
    <property type="entry name" value="Vaccinia Virus protein VP39"/>
    <property type="match status" value="1"/>
</dbReference>
<dbReference type="GO" id="GO:0043527">
    <property type="term" value="C:tRNA methyltransferase complex"/>
    <property type="evidence" value="ECO:0007669"/>
    <property type="project" value="UniProtKB-ARBA"/>
</dbReference>
<proteinExistence type="predicted"/>
<dbReference type="GO" id="GO:0016423">
    <property type="term" value="F:tRNA (guanine) methyltransferase activity"/>
    <property type="evidence" value="ECO:0007669"/>
    <property type="project" value="TreeGrafter"/>
</dbReference>
<dbReference type="PANTHER" id="PTHR14911">
    <property type="entry name" value="THUMP DOMAIN-CONTAINING"/>
    <property type="match status" value="1"/>
</dbReference>